<dbReference type="SMART" id="SM00248">
    <property type="entry name" value="ANK"/>
    <property type="match status" value="3"/>
</dbReference>
<reference evidence="2" key="1">
    <citation type="submission" date="2021-02" db="EMBL/GenBank/DDBJ databases">
        <authorList>
            <person name="Dougan E. K."/>
            <person name="Rhodes N."/>
            <person name="Thang M."/>
            <person name="Chan C."/>
        </authorList>
    </citation>
    <scope>NUCLEOTIDE SEQUENCE</scope>
</reference>
<organism evidence="2 3">
    <name type="scientific">Symbiodinium natans</name>
    <dbReference type="NCBI Taxonomy" id="878477"/>
    <lineage>
        <taxon>Eukaryota</taxon>
        <taxon>Sar</taxon>
        <taxon>Alveolata</taxon>
        <taxon>Dinophyceae</taxon>
        <taxon>Suessiales</taxon>
        <taxon>Symbiodiniaceae</taxon>
        <taxon>Symbiodinium</taxon>
    </lineage>
</organism>
<evidence type="ECO:0000313" key="3">
    <source>
        <dbReference type="Proteomes" id="UP000604046"/>
    </source>
</evidence>
<dbReference type="PROSITE" id="PS50297">
    <property type="entry name" value="ANK_REP_REGION"/>
    <property type="match status" value="1"/>
</dbReference>
<dbReference type="Pfam" id="PF00023">
    <property type="entry name" value="Ank"/>
    <property type="match status" value="1"/>
</dbReference>
<dbReference type="InterPro" id="IPR036770">
    <property type="entry name" value="Ankyrin_rpt-contain_sf"/>
</dbReference>
<feature type="repeat" description="ANK" evidence="1">
    <location>
        <begin position="19"/>
        <end position="51"/>
    </location>
</feature>
<dbReference type="SUPFAM" id="SSF48403">
    <property type="entry name" value="Ankyrin repeat"/>
    <property type="match status" value="1"/>
</dbReference>
<dbReference type="PROSITE" id="PS50088">
    <property type="entry name" value="ANK_REPEAT"/>
    <property type="match status" value="1"/>
</dbReference>
<accession>A0A812GJ33</accession>
<dbReference type="OrthoDB" id="285735at2759"/>
<dbReference type="PANTHER" id="PTHR24118:SF99">
    <property type="entry name" value="POTE ANKYRIN DOMAIN FAMILY MEMBER 3C-RELATED"/>
    <property type="match status" value="1"/>
</dbReference>
<dbReference type="Proteomes" id="UP000604046">
    <property type="component" value="Unassembled WGS sequence"/>
</dbReference>
<gene>
    <name evidence="2" type="primary">secG</name>
    <name evidence="2" type="ORF">SNAT2548_LOCUS383</name>
</gene>
<dbReference type="EMBL" id="CAJNDS010000017">
    <property type="protein sequence ID" value="CAE6918569.1"/>
    <property type="molecule type" value="Genomic_DNA"/>
</dbReference>
<name>A0A812GJ33_9DINO</name>
<dbReference type="AlphaFoldDB" id="A0A812GJ33"/>
<dbReference type="Gene3D" id="1.25.40.20">
    <property type="entry name" value="Ankyrin repeat-containing domain"/>
    <property type="match status" value="2"/>
</dbReference>
<sequence>MIQSWGGPVTPGLALIFAEGVTPLHLATFDGALDTMKTLIQARANFEAQDCHGQTPFFFVPNRRTCVILADAAADPNVLNHKGQTPLHLAAHAGLNDAASFLHMQCFLAVSWCQDKHGRTAVYCAAHSNLKPTILLLLPQLLVAFGQD</sequence>
<keyword evidence="1" id="KW-0040">ANK repeat</keyword>
<comment type="caution">
    <text evidence="2">The sequence shown here is derived from an EMBL/GenBank/DDBJ whole genome shotgun (WGS) entry which is preliminary data.</text>
</comment>
<keyword evidence="3" id="KW-1185">Reference proteome</keyword>
<protein>
    <submittedName>
        <fullName evidence="2">SecG protein</fullName>
    </submittedName>
</protein>
<dbReference type="InterPro" id="IPR002110">
    <property type="entry name" value="Ankyrin_rpt"/>
</dbReference>
<dbReference type="PANTHER" id="PTHR24118">
    <property type="entry name" value="POTE ANKYRIN DOMAIN"/>
    <property type="match status" value="1"/>
</dbReference>
<proteinExistence type="predicted"/>
<dbReference type="Pfam" id="PF12796">
    <property type="entry name" value="Ank_2"/>
    <property type="match status" value="1"/>
</dbReference>
<evidence type="ECO:0000256" key="1">
    <source>
        <dbReference type="PROSITE-ProRule" id="PRU00023"/>
    </source>
</evidence>
<evidence type="ECO:0000313" key="2">
    <source>
        <dbReference type="EMBL" id="CAE6918569.1"/>
    </source>
</evidence>